<dbReference type="EMBL" id="HBIA01009389">
    <property type="protein sequence ID" value="CAE0233094.1"/>
    <property type="molecule type" value="Transcribed_RNA"/>
</dbReference>
<evidence type="ECO:0000259" key="2">
    <source>
        <dbReference type="Pfam" id="PF00501"/>
    </source>
</evidence>
<dbReference type="Pfam" id="PF13193">
    <property type="entry name" value="AMP-binding_C"/>
    <property type="match status" value="1"/>
</dbReference>
<dbReference type="InterPro" id="IPR042099">
    <property type="entry name" value="ANL_N_sf"/>
</dbReference>
<dbReference type="InterPro" id="IPR045851">
    <property type="entry name" value="AMP-bd_C_sf"/>
</dbReference>
<dbReference type="PANTHER" id="PTHR43201">
    <property type="entry name" value="ACYL-COA SYNTHETASE"/>
    <property type="match status" value="1"/>
</dbReference>
<dbReference type="Pfam" id="PF00501">
    <property type="entry name" value="AMP-binding"/>
    <property type="match status" value="1"/>
</dbReference>
<dbReference type="Gene3D" id="3.40.50.12780">
    <property type="entry name" value="N-terminal domain of ligase-like"/>
    <property type="match status" value="1"/>
</dbReference>
<dbReference type="SUPFAM" id="SSF56801">
    <property type="entry name" value="Acetyl-CoA synthetase-like"/>
    <property type="match status" value="1"/>
</dbReference>
<evidence type="ECO:0000313" key="4">
    <source>
        <dbReference type="EMBL" id="CAE0233094.1"/>
    </source>
</evidence>
<gene>
    <name evidence="4" type="ORF">SRAS04492_LOCUS4893</name>
</gene>
<protein>
    <submittedName>
        <fullName evidence="4">Uncharacterized protein</fullName>
    </submittedName>
</protein>
<feature type="domain" description="AMP-dependent synthetase/ligase" evidence="2">
    <location>
        <begin position="5"/>
        <end position="198"/>
    </location>
</feature>
<dbReference type="AlphaFoldDB" id="A0A7S3CNR7"/>
<dbReference type="InterPro" id="IPR025110">
    <property type="entry name" value="AMP-bd_C"/>
</dbReference>
<evidence type="ECO:0000259" key="3">
    <source>
        <dbReference type="Pfam" id="PF13193"/>
    </source>
</evidence>
<organism evidence="4">
    <name type="scientific">Strombidium rassoulzadegani</name>
    <dbReference type="NCBI Taxonomy" id="1082188"/>
    <lineage>
        <taxon>Eukaryota</taxon>
        <taxon>Sar</taxon>
        <taxon>Alveolata</taxon>
        <taxon>Ciliophora</taxon>
        <taxon>Intramacronucleata</taxon>
        <taxon>Spirotrichea</taxon>
        <taxon>Oligotrichia</taxon>
        <taxon>Strombidiidae</taxon>
        <taxon>Strombidium</taxon>
    </lineage>
</organism>
<dbReference type="Gene3D" id="3.30.300.30">
    <property type="match status" value="1"/>
</dbReference>
<name>A0A7S3CNR7_9SPIT</name>
<evidence type="ECO:0000256" key="1">
    <source>
        <dbReference type="ARBA" id="ARBA00006432"/>
    </source>
</evidence>
<comment type="similarity">
    <text evidence="1">Belongs to the ATP-dependent AMP-binding enzyme family.</text>
</comment>
<accession>A0A7S3CNR7</accession>
<dbReference type="PANTHER" id="PTHR43201:SF8">
    <property type="entry name" value="ACYL-COA SYNTHETASE FAMILY MEMBER 3"/>
    <property type="match status" value="1"/>
</dbReference>
<dbReference type="InterPro" id="IPR000873">
    <property type="entry name" value="AMP-dep_synth/lig_dom"/>
</dbReference>
<reference evidence="4" key="1">
    <citation type="submission" date="2021-01" db="EMBL/GenBank/DDBJ databases">
        <authorList>
            <person name="Corre E."/>
            <person name="Pelletier E."/>
            <person name="Niang G."/>
            <person name="Scheremetjew M."/>
            <person name="Finn R."/>
            <person name="Kale V."/>
            <person name="Holt S."/>
            <person name="Cochrane G."/>
            <person name="Meng A."/>
            <person name="Brown T."/>
            <person name="Cohen L."/>
        </authorList>
    </citation>
    <scope>NUCLEOTIDE SEQUENCE</scope>
    <source>
        <strain evidence="4">Ras09</strain>
    </source>
</reference>
<dbReference type="GO" id="GO:0031956">
    <property type="term" value="F:medium-chain fatty acid-CoA ligase activity"/>
    <property type="evidence" value="ECO:0007669"/>
    <property type="project" value="TreeGrafter"/>
</dbReference>
<feature type="domain" description="AMP-binding enzyme C-terminal" evidence="3">
    <location>
        <begin position="257"/>
        <end position="330"/>
    </location>
</feature>
<dbReference type="GO" id="GO:0006631">
    <property type="term" value="P:fatty acid metabolic process"/>
    <property type="evidence" value="ECO:0007669"/>
    <property type="project" value="TreeGrafter"/>
</dbReference>
<proteinExistence type="inferred from homology"/>
<sequence length="342" mass="38818">MLEQMEEAWGWTRNDHICNVLPLHHVHGIINVLNTSLWSGAKCTLLPKFDAGDVWSRLLNDNMEIRPSVFMGVPTVYSKLIDHYDGEEFSGDKDKVKLRMKRLRLMVSGSAALTEQQFLRWEEITGHRLLERFGMTEIGMALTNSYLDGKERVPGHVGHPFSGVSAKLLDLASQKIHDEAGEQGELLIRSNCMFDRYLGNEEATAESFFLDEETGKRWFKTGDLAEKSKDNGLSFRILGRLSQDIIKKQGYKVSAIEIEHALLKNEAIKECSVVGTPHDQFGEEVVAFVVLKHEQSADKLEAHARELLSKYKVPRVWKLVDELPKNQMGKVVKAKLKEMALE</sequence>